<dbReference type="Gene3D" id="2.40.50.140">
    <property type="entry name" value="Nucleic acid-binding proteins"/>
    <property type="match status" value="1"/>
</dbReference>
<dbReference type="RefSeq" id="WP_117955848.1">
    <property type="nucleotide sequence ID" value="NZ_QRAN01000015.1"/>
</dbReference>
<dbReference type="AlphaFoldDB" id="A0A3L7DYZ6"/>
<dbReference type="GO" id="GO:0043488">
    <property type="term" value="P:regulation of mRNA stability"/>
    <property type="evidence" value="ECO:0007669"/>
    <property type="project" value="TreeGrafter"/>
</dbReference>
<evidence type="ECO:0000313" key="5">
    <source>
        <dbReference type="EMBL" id="RLQ21211.1"/>
    </source>
</evidence>
<dbReference type="InterPro" id="IPR019844">
    <property type="entry name" value="CSD_CS"/>
</dbReference>
<evidence type="ECO:0000256" key="1">
    <source>
        <dbReference type="ARBA" id="ARBA00022553"/>
    </source>
</evidence>
<keyword evidence="1" id="KW-0597">Phosphoprotein</keyword>
<comment type="caution">
    <text evidence="5">The sequence shown here is derived from an EMBL/GenBank/DDBJ whole genome shotgun (WGS) entry which is preliminary data.</text>
</comment>
<dbReference type="InterPro" id="IPR052069">
    <property type="entry name" value="Ca-reg_mRNA-binding_domain"/>
</dbReference>
<name>A0A3L7DYZ6_9GAMM</name>
<keyword evidence="3" id="KW-0812">Transmembrane</keyword>
<dbReference type="GO" id="GO:0005829">
    <property type="term" value="C:cytosol"/>
    <property type="evidence" value="ECO:0007669"/>
    <property type="project" value="UniProtKB-ARBA"/>
</dbReference>
<proteinExistence type="predicted"/>
<evidence type="ECO:0000313" key="6">
    <source>
        <dbReference type="Proteomes" id="UP000265509"/>
    </source>
</evidence>
<dbReference type="CDD" id="cd04458">
    <property type="entry name" value="CSP_CDS"/>
    <property type="match status" value="1"/>
</dbReference>
<dbReference type="SUPFAM" id="SSF50249">
    <property type="entry name" value="Nucleic acid-binding proteins"/>
    <property type="match status" value="1"/>
</dbReference>
<dbReference type="Proteomes" id="UP000265509">
    <property type="component" value="Unassembled WGS sequence"/>
</dbReference>
<dbReference type="InterPro" id="IPR011129">
    <property type="entry name" value="CSD"/>
</dbReference>
<organism evidence="5 6">
    <name type="scientific">Seongchinamella sediminis</name>
    <dbReference type="NCBI Taxonomy" id="2283635"/>
    <lineage>
        <taxon>Bacteria</taxon>
        <taxon>Pseudomonadati</taxon>
        <taxon>Pseudomonadota</taxon>
        <taxon>Gammaproteobacteria</taxon>
        <taxon>Cellvibrionales</taxon>
        <taxon>Halieaceae</taxon>
        <taxon>Seongchinamella</taxon>
    </lineage>
</organism>
<dbReference type="InterPro" id="IPR012340">
    <property type="entry name" value="NA-bd_OB-fold"/>
</dbReference>
<accession>A0A3L7DYZ6</accession>
<dbReference type="InterPro" id="IPR002059">
    <property type="entry name" value="CSP_DNA-bd"/>
</dbReference>
<evidence type="ECO:0000256" key="3">
    <source>
        <dbReference type="SAM" id="Phobius"/>
    </source>
</evidence>
<keyword evidence="3" id="KW-1133">Transmembrane helix</keyword>
<dbReference type="PRINTS" id="PR00050">
    <property type="entry name" value="COLDSHOCK"/>
</dbReference>
<feature type="transmembrane region" description="Helical" evidence="3">
    <location>
        <begin position="82"/>
        <end position="101"/>
    </location>
</feature>
<keyword evidence="6" id="KW-1185">Reference proteome</keyword>
<feature type="transmembrane region" description="Helical" evidence="3">
    <location>
        <begin position="172"/>
        <end position="190"/>
    </location>
</feature>
<reference evidence="5 6" key="1">
    <citation type="submission" date="2018-07" db="EMBL/GenBank/DDBJ databases">
        <title>Halioglobus sp. genome submission.</title>
        <authorList>
            <person name="Ye M.-Q."/>
            <person name="Du Z.-J."/>
        </authorList>
    </citation>
    <scope>NUCLEOTIDE SEQUENCE [LARGE SCALE GENOMIC DNA]</scope>
    <source>
        <strain evidence="5 6">U0301</strain>
    </source>
</reference>
<dbReference type="OrthoDB" id="72963at2"/>
<dbReference type="PANTHER" id="PTHR12962:SF1">
    <property type="entry name" value="COLD SHOCK DOMAIN-CONTAINING PROTEIN CG9705"/>
    <property type="match status" value="1"/>
</dbReference>
<dbReference type="Pfam" id="PF00313">
    <property type="entry name" value="CSD"/>
    <property type="match status" value="1"/>
</dbReference>
<comment type="subcellular location">
    <subcellularLocation>
        <location evidence="2">Cytoplasm</location>
    </subcellularLocation>
</comment>
<dbReference type="EMBL" id="QRAN01000015">
    <property type="protein sequence ID" value="RLQ21211.1"/>
    <property type="molecule type" value="Genomic_DNA"/>
</dbReference>
<dbReference type="Pfam" id="PF06961">
    <property type="entry name" value="DUF1294"/>
    <property type="match status" value="1"/>
</dbReference>
<evidence type="ECO:0000256" key="2">
    <source>
        <dbReference type="RuleBase" id="RU000408"/>
    </source>
</evidence>
<evidence type="ECO:0000259" key="4">
    <source>
        <dbReference type="PROSITE" id="PS51857"/>
    </source>
</evidence>
<gene>
    <name evidence="5" type="ORF">DWB85_14120</name>
</gene>
<protein>
    <submittedName>
        <fullName evidence="5">DUF1294 domain-containing protein</fullName>
    </submittedName>
</protein>
<keyword evidence="3" id="KW-0472">Membrane</keyword>
<dbReference type="PROSITE" id="PS51857">
    <property type="entry name" value="CSD_2"/>
    <property type="match status" value="1"/>
</dbReference>
<sequence>MQRKGKIRSWNDQKGFGFIQPEGGGKDVFLHISAFRNRDHRPEDGQLVAFTLTTDERGRPRADQAMLQGKGINSSRRRSGETGALVLAGLFLALVVFLVVMNWVPAFILWLYLGASLVTFMAYALDKNAAQHGHWRTKEGTLHWLSLIGGWPGALVAQQTLRHKSRKRSFRSAFWVTVVLNVAVLGWLLSGPGIDFLETWAGDYSSFGPGGQKAVIEWAEP</sequence>
<dbReference type="PANTHER" id="PTHR12962">
    <property type="entry name" value="CALCIUM-REGULATED HEAT STABLE PROTEIN CRHSP-24-RELATED"/>
    <property type="match status" value="1"/>
</dbReference>
<feature type="transmembrane region" description="Helical" evidence="3">
    <location>
        <begin position="107"/>
        <end position="125"/>
    </location>
</feature>
<dbReference type="PROSITE" id="PS00352">
    <property type="entry name" value="CSD_1"/>
    <property type="match status" value="1"/>
</dbReference>
<dbReference type="GO" id="GO:0003730">
    <property type="term" value="F:mRNA 3'-UTR binding"/>
    <property type="evidence" value="ECO:0007669"/>
    <property type="project" value="TreeGrafter"/>
</dbReference>
<dbReference type="InterPro" id="IPR010718">
    <property type="entry name" value="DUF1294"/>
</dbReference>
<feature type="domain" description="CSD" evidence="4">
    <location>
        <begin position="2"/>
        <end position="67"/>
    </location>
</feature>
<dbReference type="SMART" id="SM00357">
    <property type="entry name" value="CSP"/>
    <property type="match status" value="1"/>
</dbReference>